<dbReference type="OrthoDB" id="121140at2"/>
<dbReference type="KEGG" id="aca:ACP_2109"/>
<evidence type="ECO:0000256" key="1">
    <source>
        <dbReference type="SAM" id="Phobius"/>
    </source>
</evidence>
<keyword evidence="1" id="KW-1133">Transmembrane helix</keyword>
<keyword evidence="1" id="KW-0472">Membrane</keyword>
<reference evidence="2 3" key="1">
    <citation type="journal article" date="2009" name="Appl. Environ. Microbiol.">
        <title>Three genomes from the phylum Acidobacteria provide insight into the lifestyles of these microorganisms in soils.</title>
        <authorList>
            <person name="Ward N.L."/>
            <person name="Challacombe J.F."/>
            <person name="Janssen P.H."/>
            <person name="Henrissat B."/>
            <person name="Coutinho P.M."/>
            <person name="Wu M."/>
            <person name="Xie G."/>
            <person name="Haft D.H."/>
            <person name="Sait M."/>
            <person name="Badger J."/>
            <person name="Barabote R.D."/>
            <person name="Bradley B."/>
            <person name="Brettin T.S."/>
            <person name="Brinkac L.M."/>
            <person name="Bruce D."/>
            <person name="Creasy T."/>
            <person name="Daugherty S.C."/>
            <person name="Davidsen T.M."/>
            <person name="DeBoy R.T."/>
            <person name="Detter J.C."/>
            <person name="Dodson R.J."/>
            <person name="Durkin A.S."/>
            <person name="Ganapathy A."/>
            <person name="Gwinn-Giglio M."/>
            <person name="Han C.S."/>
            <person name="Khouri H."/>
            <person name="Kiss H."/>
            <person name="Kothari S.P."/>
            <person name="Madupu R."/>
            <person name="Nelson K.E."/>
            <person name="Nelson W.C."/>
            <person name="Paulsen I."/>
            <person name="Penn K."/>
            <person name="Ren Q."/>
            <person name="Rosovitz M.J."/>
            <person name="Selengut J.D."/>
            <person name="Shrivastava S."/>
            <person name="Sullivan S.A."/>
            <person name="Tapia R."/>
            <person name="Thompson L.S."/>
            <person name="Watkins K.L."/>
            <person name="Yang Q."/>
            <person name="Yu C."/>
            <person name="Zafar N."/>
            <person name="Zhou L."/>
            <person name="Kuske C.R."/>
        </authorList>
    </citation>
    <scope>NUCLEOTIDE SEQUENCE [LARGE SCALE GENOMIC DNA]</scope>
    <source>
        <strain evidence="3">ATCC 51196 / DSM 11244 / BCRC 80197 / JCM 7670 / NBRC 15755 / NCIMB 13165 / 161</strain>
    </source>
</reference>
<feature type="transmembrane region" description="Helical" evidence="1">
    <location>
        <begin position="118"/>
        <end position="143"/>
    </location>
</feature>
<dbReference type="RefSeq" id="WP_015897208.1">
    <property type="nucleotide sequence ID" value="NC_012483.1"/>
</dbReference>
<keyword evidence="3" id="KW-1185">Reference proteome</keyword>
<keyword evidence="1" id="KW-0812">Transmembrane</keyword>
<evidence type="ECO:0000313" key="2">
    <source>
        <dbReference type="EMBL" id="ACO32444.1"/>
    </source>
</evidence>
<dbReference type="HOGENOM" id="CLU_978708_0_0_0"/>
<dbReference type="STRING" id="240015.ACP_2109"/>
<dbReference type="EMBL" id="CP001472">
    <property type="protein sequence ID" value="ACO32444.1"/>
    <property type="molecule type" value="Genomic_DNA"/>
</dbReference>
<organism evidence="2 3">
    <name type="scientific">Acidobacterium capsulatum (strain ATCC 51196 / DSM 11244 / BCRC 80197 / JCM 7670 / NBRC 15755 / NCIMB 13165 / 161)</name>
    <dbReference type="NCBI Taxonomy" id="240015"/>
    <lineage>
        <taxon>Bacteria</taxon>
        <taxon>Pseudomonadati</taxon>
        <taxon>Acidobacteriota</taxon>
        <taxon>Terriglobia</taxon>
        <taxon>Terriglobales</taxon>
        <taxon>Acidobacteriaceae</taxon>
        <taxon>Acidobacterium</taxon>
    </lineage>
</organism>
<evidence type="ECO:0000313" key="3">
    <source>
        <dbReference type="Proteomes" id="UP000002207"/>
    </source>
</evidence>
<name>C1F944_ACIC5</name>
<sequence>MEQEWHPLTAGEVLERTFQIYRAQFRLFASCAVVAAVVCTAEAAWREFGTHRWSAEFSAPGPAAVWQGACSLLDVYVALLAYALPLAAMTFATAALLRGKHIGMATSYLQVWPRAFCYLRLSAVAALGMTWPLLALLVAFAAWQAWAMPGAVSWPWLLLEYLIAIPACIWLLCRYALCMTVCVVEKQGIAASMRRSVRLSEGLRLKIFLLVLLVYVLSMVFRFAASVPVLEAFPHLPGHLPLAARVYELVTGFVLTLLSVPIYGIGLMMIYMDARIRKDGSVWQ</sequence>
<gene>
    <name evidence="2" type="ordered locus">ACP_2109</name>
</gene>
<feature type="transmembrane region" description="Helical" evidence="1">
    <location>
        <begin position="205"/>
        <end position="229"/>
    </location>
</feature>
<dbReference type="AlphaFoldDB" id="C1F944"/>
<dbReference type="eggNOG" id="ENOG50345IN">
    <property type="taxonomic scope" value="Bacteria"/>
</dbReference>
<proteinExistence type="predicted"/>
<feature type="transmembrane region" description="Helical" evidence="1">
    <location>
        <begin position="25"/>
        <end position="45"/>
    </location>
</feature>
<accession>C1F944</accession>
<protein>
    <submittedName>
        <fullName evidence="2">Putative membrane protein</fullName>
    </submittedName>
</protein>
<dbReference type="InParanoid" id="C1F944"/>
<feature type="transmembrane region" description="Helical" evidence="1">
    <location>
        <begin position="249"/>
        <end position="271"/>
    </location>
</feature>
<dbReference type="Proteomes" id="UP000002207">
    <property type="component" value="Chromosome"/>
</dbReference>
<feature type="transmembrane region" description="Helical" evidence="1">
    <location>
        <begin position="75"/>
        <end position="97"/>
    </location>
</feature>